<dbReference type="Gene3D" id="3.90.1600.10">
    <property type="entry name" value="Palm domain of DNA polymerase"/>
    <property type="match status" value="1"/>
</dbReference>
<dbReference type="RefSeq" id="WP_138403572.1">
    <property type="nucleotide sequence ID" value="NZ_VBSP01000002.1"/>
</dbReference>
<evidence type="ECO:0000313" key="1">
    <source>
        <dbReference type="EMBL" id="TLQ49290.1"/>
    </source>
</evidence>
<accession>A0A5R9EP86</accession>
<proteinExistence type="predicted"/>
<gene>
    <name evidence="1" type="ORF">FEZ33_01265</name>
</gene>
<dbReference type="OrthoDB" id="394423at2"/>
<dbReference type="AlphaFoldDB" id="A0A5R9EP86"/>
<dbReference type="EMBL" id="VBSP01000002">
    <property type="protein sequence ID" value="TLQ49290.1"/>
    <property type="molecule type" value="Genomic_DNA"/>
</dbReference>
<sequence>MIIYKFSVFKQDWLVSLLDTETKQESLIINNVKALTKFYNEFKRTVWVGYNSTSYDKYILASILGGYNPYDMSDFIIRQQKQGWEFSDKLKDFSINNYDTKINNHSLKTIVGFMGHDIRESSVPFNLKRKLTDQELLDVAKHLRYDVQQIFLVFMETLDTFNAKLALVNQFKLHLKHISKSMAQLGAEILKARKINKDDEYDIWAPFDAELGKYDEVLTFFNRRRVLDADLTIDIAGVENKLGKGGIHGALKNYHTQAKSDEYIILLDVNQLYPTLLLNYDLLSRGARFKSKYEWSLDESLRLKELGPHAARLPYKEFCNIVYGASGDRFNKLYDPRNRLLTCIFGQCFIVDLIDKLEPIIELIQSNTDGILVKIKRKDFDQLDDIVFEWEERTGLTMSFEYYDRVHQKDVNNYILIGDRVTAVGQYTKDLSIIDNDLPIVNQAVKNYFIHGISVEDTINHAENLIDFQRVVRITDKFDGAKYGREVRNEKTFRVFSNTNGLNLSYLKNGKTSKIPHTPDAVTLVNEDVTELSIPDWLDKTWYIDLANKRVDDFIGNEKQKELYVENISLF</sequence>
<dbReference type="Proteomes" id="UP000306420">
    <property type="component" value="Unassembled WGS sequence"/>
</dbReference>
<name>A0A5R9EP86_9LACT</name>
<comment type="caution">
    <text evidence="1">The sequence shown here is derived from an EMBL/GenBank/DDBJ whole genome shotgun (WGS) entry which is preliminary data.</text>
</comment>
<evidence type="ECO:0000313" key="2">
    <source>
        <dbReference type="Proteomes" id="UP000306420"/>
    </source>
</evidence>
<dbReference type="InterPro" id="IPR023211">
    <property type="entry name" value="DNA_pol_palm_dom_sf"/>
</dbReference>
<protein>
    <submittedName>
        <fullName evidence="1">Uncharacterized protein</fullName>
    </submittedName>
</protein>
<reference evidence="1 2" key="1">
    <citation type="submission" date="2019-05" db="EMBL/GenBank/DDBJ databases">
        <title>The metagenome of a microbial culture collection derived from dairy environment covers the genomic content of the human microbiome.</title>
        <authorList>
            <person name="Roder T."/>
            <person name="Wuthrich D."/>
            <person name="Sattari Z."/>
            <person name="Von Ah U."/>
            <person name="Bar C."/>
            <person name="Ronchi F."/>
            <person name="Macpherson A.J."/>
            <person name="Ganal-Vonarburg S.C."/>
            <person name="Bruggmann R."/>
            <person name="Vergeres G."/>
        </authorList>
    </citation>
    <scope>NUCLEOTIDE SEQUENCE [LARGE SCALE GENOMIC DNA]</scope>
    <source>
        <strain evidence="1 2">FAM 24227</strain>
    </source>
</reference>
<dbReference type="SUPFAM" id="SSF56672">
    <property type="entry name" value="DNA/RNA polymerases"/>
    <property type="match status" value="1"/>
</dbReference>
<dbReference type="InterPro" id="IPR043502">
    <property type="entry name" value="DNA/RNA_pol_sf"/>
</dbReference>
<organism evidence="1 2">
    <name type="scientific">Ruoffia tabacinasalis</name>
    <dbReference type="NCBI Taxonomy" id="87458"/>
    <lineage>
        <taxon>Bacteria</taxon>
        <taxon>Bacillati</taxon>
        <taxon>Bacillota</taxon>
        <taxon>Bacilli</taxon>
        <taxon>Lactobacillales</taxon>
        <taxon>Aerococcaceae</taxon>
        <taxon>Ruoffia</taxon>
    </lineage>
</organism>